<evidence type="ECO:0000256" key="1">
    <source>
        <dbReference type="SAM" id="MobiDB-lite"/>
    </source>
</evidence>
<feature type="compositionally biased region" description="Polar residues" evidence="1">
    <location>
        <begin position="371"/>
        <end position="380"/>
    </location>
</feature>
<reference evidence="2" key="1">
    <citation type="submission" date="2021-02" db="EMBL/GenBank/DDBJ databases">
        <authorList>
            <person name="Dougan E. K."/>
            <person name="Rhodes N."/>
            <person name="Thang M."/>
            <person name="Chan C."/>
        </authorList>
    </citation>
    <scope>NUCLEOTIDE SEQUENCE</scope>
</reference>
<dbReference type="OrthoDB" id="2017317at2759"/>
<comment type="caution">
    <text evidence="2">The sequence shown here is derived from an EMBL/GenBank/DDBJ whole genome shotgun (WGS) entry which is preliminary data.</text>
</comment>
<feature type="compositionally biased region" description="Acidic residues" evidence="1">
    <location>
        <begin position="135"/>
        <end position="145"/>
    </location>
</feature>
<dbReference type="EMBL" id="CAJNNV010033214">
    <property type="protein sequence ID" value="CAE8642833.1"/>
    <property type="molecule type" value="Genomic_DNA"/>
</dbReference>
<protein>
    <recommendedName>
        <fullName evidence="4">J domain-containing protein</fullName>
    </recommendedName>
</protein>
<accession>A0A813HZJ0</accession>
<evidence type="ECO:0008006" key="4">
    <source>
        <dbReference type="Google" id="ProtNLM"/>
    </source>
</evidence>
<feature type="region of interest" description="Disordered" evidence="1">
    <location>
        <begin position="638"/>
        <end position="660"/>
    </location>
</feature>
<feature type="compositionally biased region" description="Basic residues" evidence="1">
    <location>
        <begin position="357"/>
        <end position="368"/>
    </location>
</feature>
<sequence>AHPDKGGSQEHFHAVVRAFEVLSCAASRDAYDGALARGLPGPAAFAIATKGSIPSSDTAPKPGKRCRGQSVPLSSETALQQLRAAVSELPREERRGALDKLVPRVREALLAYMQKAQAPAALASAAPAASPVAEGESESSCESEEAPGGGESAALALEDGQAASGAQEETPGQVSGAGSSGRGVLRQPGSPPTYRASVFVPGLFVVTKPIPSLERVLQQHAALVRARELVALGSGDMPLDSKTFRAALLRASEESGLREAADLGPLFFTAIVSAYTEVNRQIKGRQTADLEAAFQQRQRLLQAKASGWPALRKEWIAIMQTPPEGGQGHRACGAEEATRIADAAWQASAATRARAEARRRKASTRRPSRTQPPAQASSLQRKAHAVAKALEAEEGVVEEQCVKRPEAKRFAAGTKKVDAASCGAAQLAADVGTRSRRGLAPSRLLPAKVPGWELTFSLRGVPYLEPGFAALRRTEAPTGGASEVCSHGLCLDLDSEGWLRLLQTEGVFSLQEAGDLRSRRASLEEVLERAQELRKPPGEARPSGYRLAPVEAETYGSGKVTAYALASADEGPLPAHPPSVRYWRLLRDGARRHGLDRDYRDFLSSLPRYAPSPLAPVALPSLLPGFLASLAGMASAAQGRRRRRDGKYRSTADAAEQEDDEVWPELVGAASAARGQLVAGPPASDKVWAAFCSTPRSLLLGRLERMVGQDGPGPRLQ</sequence>
<organism evidence="2 3">
    <name type="scientific">Polarella glacialis</name>
    <name type="common">Dinoflagellate</name>
    <dbReference type="NCBI Taxonomy" id="89957"/>
    <lineage>
        <taxon>Eukaryota</taxon>
        <taxon>Sar</taxon>
        <taxon>Alveolata</taxon>
        <taxon>Dinophyceae</taxon>
        <taxon>Suessiales</taxon>
        <taxon>Suessiaceae</taxon>
        <taxon>Polarella</taxon>
    </lineage>
</organism>
<dbReference type="SUPFAM" id="SSF46565">
    <property type="entry name" value="Chaperone J-domain"/>
    <property type="match status" value="1"/>
</dbReference>
<evidence type="ECO:0000313" key="2">
    <source>
        <dbReference type="EMBL" id="CAE8642833.1"/>
    </source>
</evidence>
<evidence type="ECO:0000313" key="3">
    <source>
        <dbReference type="Proteomes" id="UP000654075"/>
    </source>
</evidence>
<feature type="non-terminal residue" evidence="2">
    <location>
        <position position="717"/>
    </location>
</feature>
<name>A0A813HZJ0_POLGL</name>
<dbReference type="InterPro" id="IPR036869">
    <property type="entry name" value="J_dom_sf"/>
</dbReference>
<feature type="region of interest" description="Disordered" evidence="1">
    <location>
        <begin position="129"/>
        <end position="190"/>
    </location>
</feature>
<keyword evidence="3" id="KW-1185">Reference proteome</keyword>
<proteinExistence type="predicted"/>
<feature type="region of interest" description="Disordered" evidence="1">
    <location>
        <begin position="51"/>
        <end position="74"/>
    </location>
</feature>
<feature type="region of interest" description="Disordered" evidence="1">
    <location>
        <begin position="349"/>
        <end position="380"/>
    </location>
</feature>
<dbReference type="Proteomes" id="UP000654075">
    <property type="component" value="Unassembled WGS sequence"/>
</dbReference>
<dbReference type="AlphaFoldDB" id="A0A813HZJ0"/>
<dbReference type="Gene3D" id="3.10.490.10">
    <property type="entry name" value="Gamma-glutamyl cyclotransferase-like"/>
    <property type="match status" value="1"/>
</dbReference>
<gene>
    <name evidence="2" type="ORF">PGLA1383_LOCUS57234</name>
</gene>